<proteinExistence type="predicted"/>
<protein>
    <submittedName>
        <fullName evidence="1">Uncharacterized protein</fullName>
    </submittedName>
</protein>
<evidence type="ECO:0000313" key="1">
    <source>
        <dbReference type="EMBL" id="KAG8191015.1"/>
    </source>
</evidence>
<sequence>MDDALNTRDWIVAFWSARPFPREIPATKSVDSFRADYTGVQEGFTAGESQHNGLFFLKMYPLTVCQCDNKVTVPRSYVDEPQNQSELDEK</sequence>
<dbReference type="AlphaFoldDB" id="A0AAV6V533"/>
<reference evidence="1 2" key="1">
    <citation type="journal article" date="2022" name="Nat. Ecol. Evol.">
        <title>A masculinizing supergene underlies an exaggerated male reproductive morph in a spider.</title>
        <authorList>
            <person name="Hendrickx F."/>
            <person name="De Corte Z."/>
            <person name="Sonet G."/>
            <person name="Van Belleghem S.M."/>
            <person name="Kostlbacher S."/>
            <person name="Vangestel C."/>
        </authorList>
    </citation>
    <scope>NUCLEOTIDE SEQUENCE [LARGE SCALE GENOMIC DNA]</scope>
    <source>
        <strain evidence="1">W744_W776</strain>
    </source>
</reference>
<gene>
    <name evidence="1" type="ORF">JTE90_029458</name>
</gene>
<evidence type="ECO:0000313" key="2">
    <source>
        <dbReference type="Proteomes" id="UP000827092"/>
    </source>
</evidence>
<organism evidence="1 2">
    <name type="scientific">Oedothorax gibbosus</name>
    <dbReference type="NCBI Taxonomy" id="931172"/>
    <lineage>
        <taxon>Eukaryota</taxon>
        <taxon>Metazoa</taxon>
        <taxon>Ecdysozoa</taxon>
        <taxon>Arthropoda</taxon>
        <taxon>Chelicerata</taxon>
        <taxon>Arachnida</taxon>
        <taxon>Araneae</taxon>
        <taxon>Araneomorphae</taxon>
        <taxon>Entelegynae</taxon>
        <taxon>Araneoidea</taxon>
        <taxon>Linyphiidae</taxon>
        <taxon>Erigoninae</taxon>
        <taxon>Oedothorax</taxon>
    </lineage>
</organism>
<accession>A0AAV6V533</accession>
<dbReference type="Proteomes" id="UP000827092">
    <property type="component" value="Unassembled WGS sequence"/>
</dbReference>
<comment type="caution">
    <text evidence="1">The sequence shown here is derived from an EMBL/GenBank/DDBJ whole genome shotgun (WGS) entry which is preliminary data.</text>
</comment>
<name>A0AAV6V533_9ARAC</name>
<keyword evidence="2" id="KW-1185">Reference proteome</keyword>
<dbReference type="EMBL" id="JAFNEN010000168">
    <property type="protein sequence ID" value="KAG8191015.1"/>
    <property type="molecule type" value="Genomic_DNA"/>
</dbReference>